<evidence type="ECO:0000313" key="1">
    <source>
        <dbReference type="EMBL" id="MXR39818.1"/>
    </source>
</evidence>
<dbReference type="EMBL" id="WUUS01000001">
    <property type="protein sequence ID" value="MXR39818.1"/>
    <property type="molecule type" value="Genomic_DNA"/>
</dbReference>
<dbReference type="RefSeq" id="WP_159662293.1">
    <property type="nucleotide sequence ID" value="NZ_WUUS01000001.1"/>
</dbReference>
<protein>
    <submittedName>
        <fullName evidence="1">Uncharacterized protein</fullName>
    </submittedName>
</protein>
<name>A0A6B0SLP2_9EURY</name>
<proteinExistence type="predicted"/>
<evidence type="ECO:0000313" key="2">
    <source>
        <dbReference type="Proteomes" id="UP000437065"/>
    </source>
</evidence>
<dbReference type="Proteomes" id="UP000437065">
    <property type="component" value="Unassembled WGS sequence"/>
</dbReference>
<reference evidence="1 2" key="1">
    <citation type="submission" date="2019-12" db="EMBL/GenBank/DDBJ databases">
        <title>Isolation and characterization of three novel carbon monoxide-oxidizing members of Halobacteria from salione crusts and soils.</title>
        <authorList>
            <person name="Myers M.R."/>
            <person name="King G.M."/>
        </authorList>
    </citation>
    <scope>NUCLEOTIDE SEQUENCE [LARGE SCALE GENOMIC DNA]</scope>
    <source>
        <strain evidence="1 2">WSA2</strain>
    </source>
</reference>
<comment type="caution">
    <text evidence="1">The sequence shown here is derived from an EMBL/GenBank/DDBJ whole genome shotgun (WGS) entry which is preliminary data.</text>
</comment>
<gene>
    <name evidence="1" type="ORF">GRX01_00380</name>
</gene>
<dbReference type="AlphaFoldDB" id="A0A6B0SLP2"/>
<keyword evidence="2" id="KW-1185">Reference proteome</keyword>
<sequence length="83" mass="9531">MSTRDRVLSPQDTDDDGLEIRFSIDEEAYRSDEVGLTLRRGNDRERFRVTDEDEAIYESAGGVPTWCEATIRRLGLHLDVITE</sequence>
<accession>A0A6B0SLP2</accession>
<organism evidence="1 2">
    <name type="scientific">Halobaculum saliterrae</name>
    <dbReference type="NCBI Taxonomy" id="2073113"/>
    <lineage>
        <taxon>Archaea</taxon>
        <taxon>Methanobacteriati</taxon>
        <taxon>Methanobacteriota</taxon>
        <taxon>Stenosarchaea group</taxon>
        <taxon>Halobacteria</taxon>
        <taxon>Halobacteriales</taxon>
        <taxon>Haloferacaceae</taxon>
        <taxon>Halobaculum</taxon>
    </lineage>
</organism>